<dbReference type="Proteomes" id="UP000317646">
    <property type="component" value="Unassembled WGS sequence"/>
</dbReference>
<dbReference type="GO" id="GO:0006310">
    <property type="term" value="P:DNA recombination"/>
    <property type="evidence" value="ECO:0007669"/>
    <property type="project" value="UniProtKB-KW"/>
</dbReference>
<dbReference type="EMBL" id="RCYZ01000001">
    <property type="protein sequence ID" value="TPG71970.1"/>
    <property type="molecule type" value="Genomic_DNA"/>
</dbReference>
<dbReference type="InterPro" id="IPR010998">
    <property type="entry name" value="Integrase_recombinase_N"/>
</dbReference>
<dbReference type="Gene3D" id="1.10.443.10">
    <property type="entry name" value="Intergrase catalytic core"/>
    <property type="match status" value="1"/>
</dbReference>
<proteinExistence type="inferred from homology"/>
<dbReference type="Gene3D" id="1.10.150.130">
    <property type="match status" value="1"/>
</dbReference>
<comment type="caution">
    <text evidence="5">The sequence shown here is derived from an EMBL/GenBank/DDBJ whole genome shotgun (WGS) entry which is preliminary data.</text>
</comment>
<protein>
    <recommendedName>
        <fullName evidence="4">Tyr recombinase domain-containing protein</fullName>
    </recommendedName>
</protein>
<dbReference type="GO" id="GO:0015074">
    <property type="term" value="P:DNA integration"/>
    <property type="evidence" value="ECO:0007669"/>
    <property type="project" value="InterPro"/>
</dbReference>
<evidence type="ECO:0000256" key="1">
    <source>
        <dbReference type="ARBA" id="ARBA00008857"/>
    </source>
</evidence>
<dbReference type="Pfam" id="PF13102">
    <property type="entry name" value="Phage_int_SAM_5"/>
    <property type="match status" value="1"/>
</dbReference>
<dbReference type="InterPro" id="IPR025269">
    <property type="entry name" value="SAM-like_dom"/>
</dbReference>
<evidence type="ECO:0000259" key="4">
    <source>
        <dbReference type="PROSITE" id="PS51898"/>
    </source>
</evidence>
<dbReference type="PANTHER" id="PTHR30349:SF41">
    <property type="entry name" value="INTEGRASE_RECOMBINASE PROTEIN MJ0367-RELATED"/>
    <property type="match status" value="1"/>
</dbReference>
<dbReference type="Pfam" id="PF00589">
    <property type="entry name" value="Phage_integrase"/>
    <property type="match status" value="1"/>
</dbReference>
<dbReference type="PROSITE" id="PS51898">
    <property type="entry name" value="TYR_RECOMBINASE"/>
    <property type="match status" value="1"/>
</dbReference>
<keyword evidence="6" id="KW-1185">Reference proteome</keyword>
<evidence type="ECO:0000256" key="3">
    <source>
        <dbReference type="ARBA" id="ARBA00023172"/>
    </source>
</evidence>
<feature type="domain" description="Tyr recombinase" evidence="4">
    <location>
        <begin position="283"/>
        <end position="457"/>
    </location>
</feature>
<dbReference type="AlphaFoldDB" id="A0A502HFP6"/>
<keyword evidence="2" id="KW-0238">DNA-binding</keyword>
<dbReference type="PANTHER" id="PTHR30349">
    <property type="entry name" value="PHAGE INTEGRASE-RELATED"/>
    <property type="match status" value="1"/>
</dbReference>
<comment type="similarity">
    <text evidence="1">Belongs to the 'phage' integrase family.</text>
</comment>
<sequence length="466" mass="53655">MCRFDSGSGYFLTFFWPPTGQISRKAAFPVIWRGRFSAFWRPPFSNHLSVNFSAKIKLRRPARRDGTCAILLQIIVGTEVWPRGLALSWPPLFFDEDRGECLASLPSAERPADYAQQLTAAVALFGGTPKALAKRADDYNLLIGQALAKANLVRVNWRLSGEVMTLERFKRDFETEGSKTDFVVYFRNKIIERHRKGQIGDTTRKNHFSTLNALIAFRPVVPFNTLTTEFADDFDRYLLKHVPGVNTRWGRHKDVKTYLAKAREDKLRFEDPYKHFKNRDEPGKWKPLKSDELAKLEHYYRLCGPRTVHRRILAKFLFSCSSSLRLGDLKRLDGSKVENQELTFKAHKTYAKRLQQTLLPLTNKALAYLRDAQEEEELPGFRNYADQYSNRVLTAIGLQLGIVSRLHWHVGRETFATEFIRRGGQVAVLQKLMDHAKISTTMKYVHVDDDMKRAAIAQLNVLDEAQ</sequence>
<accession>A0A502HFP6</accession>
<dbReference type="InterPro" id="IPR011010">
    <property type="entry name" value="DNA_brk_join_enz"/>
</dbReference>
<keyword evidence="3" id="KW-0233">DNA recombination</keyword>
<evidence type="ECO:0000313" key="6">
    <source>
        <dbReference type="Proteomes" id="UP000317646"/>
    </source>
</evidence>
<dbReference type="GO" id="GO:0003677">
    <property type="term" value="F:DNA binding"/>
    <property type="evidence" value="ECO:0007669"/>
    <property type="project" value="UniProtKB-KW"/>
</dbReference>
<evidence type="ECO:0000256" key="2">
    <source>
        <dbReference type="ARBA" id="ARBA00023125"/>
    </source>
</evidence>
<evidence type="ECO:0000313" key="5">
    <source>
        <dbReference type="EMBL" id="TPG71970.1"/>
    </source>
</evidence>
<dbReference type="SUPFAM" id="SSF56349">
    <property type="entry name" value="DNA breaking-rejoining enzymes"/>
    <property type="match status" value="1"/>
</dbReference>
<reference evidence="5 6" key="1">
    <citation type="journal article" date="2019" name="Environ. Microbiol.">
        <title>Species interactions and distinct microbial communities in high Arctic permafrost affected cryosols are associated with the CH4 and CO2 gas fluxes.</title>
        <authorList>
            <person name="Altshuler I."/>
            <person name="Hamel J."/>
            <person name="Turney S."/>
            <person name="Magnuson E."/>
            <person name="Levesque R."/>
            <person name="Greer C."/>
            <person name="Whyte L.G."/>
        </authorList>
    </citation>
    <scope>NUCLEOTIDE SEQUENCE [LARGE SCALE GENOMIC DNA]</scope>
    <source>
        <strain evidence="5 6">S9.2P</strain>
    </source>
</reference>
<organism evidence="5 6">
    <name type="scientific">Hymenobacter nivis</name>
    <dbReference type="NCBI Taxonomy" id="1850093"/>
    <lineage>
        <taxon>Bacteria</taxon>
        <taxon>Pseudomonadati</taxon>
        <taxon>Bacteroidota</taxon>
        <taxon>Cytophagia</taxon>
        <taxon>Cytophagales</taxon>
        <taxon>Hymenobacteraceae</taxon>
        <taxon>Hymenobacter</taxon>
    </lineage>
</organism>
<dbReference type="InterPro" id="IPR002104">
    <property type="entry name" value="Integrase_catalytic"/>
</dbReference>
<name>A0A502HFP6_9BACT</name>
<gene>
    <name evidence="5" type="ORF">EAH73_01625</name>
</gene>
<dbReference type="InterPro" id="IPR050090">
    <property type="entry name" value="Tyrosine_recombinase_XerCD"/>
</dbReference>
<dbReference type="InterPro" id="IPR013762">
    <property type="entry name" value="Integrase-like_cat_sf"/>
</dbReference>